<evidence type="ECO:0000313" key="5">
    <source>
        <dbReference type="Proteomes" id="UP000265515"/>
    </source>
</evidence>
<reference evidence="4 5" key="1">
    <citation type="journal article" date="2018" name="Cell">
        <title>The Chara Genome: Secondary Complexity and Implications for Plant Terrestrialization.</title>
        <authorList>
            <person name="Nishiyama T."/>
            <person name="Sakayama H."/>
            <person name="Vries J.D."/>
            <person name="Buschmann H."/>
            <person name="Saint-Marcoux D."/>
            <person name="Ullrich K.K."/>
            <person name="Haas F.B."/>
            <person name="Vanderstraeten L."/>
            <person name="Becker D."/>
            <person name="Lang D."/>
            <person name="Vosolsobe S."/>
            <person name="Rombauts S."/>
            <person name="Wilhelmsson P.K.I."/>
            <person name="Janitza P."/>
            <person name="Kern R."/>
            <person name="Heyl A."/>
            <person name="Rumpler F."/>
            <person name="Villalobos L.I.A.C."/>
            <person name="Clay J.M."/>
            <person name="Skokan R."/>
            <person name="Toyoda A."/>
            <person name="Suzuki Y."/>
            <person name="Kagoshima H."/>
            <person name="Schijlen E."/>
            <person name="Tajeshwar N."/>
            <person name="Catarino B."/>
            <person name="Hetherington A.J."/>
            <person name="Saltykova A."/>
            <person name="Bonnot C."/>
            <person name="Breuninger H."/>
            <person name="Symeonidi A."/>
            <person name="Radhakrishnan G.V."/>
            <person name="Van Nieuwerburgh F."/>
            <person name="Deforce D."/>
            <person name="Chang C."/>
            <person name="Karol K.G."/>
            <person name="Hedrich R."/>
            <person name="Ulvskov P."/>
            <person name="Glockner G."/>
            <person name="Delwiche C.F."/>
            <person name="Petrasek J."/>
            <person name="Van de Peer Y."/>
            <person name="Friml J."/>
            <person name="Beilby M."/>
            <person name="Dolan L."/>
            <person name="Kohara Y."/>
            <person name="Sugano S."/>
            <person name="Fujiyama A."/>
            <person name="Delaux P.-M."/>
            <person name="Quint M."/>
            <person name="TheiBen G."/>
            <person name="Hagemann M."/>
            <person name="Harholt J."/>
            <person name="Dunand C."/>
            <person name="Zachgo S."/>
            <person name="Langdale J."/>
            <person name="Maumus F."/>
            <person name="Straeten D.V.D."/>
            <person name="Gould S.B."/>
            <person name="Rensing S.A."/>
        </authorList>
    </citation>
    <scope>NUCLEOTIDE SEQUENCE [LARGE SCALE GENOMIC DNA]</scope>
    <source>
        <strain evidence="4 5">S276</strain>
    </source>
</reference>
<sequence>MQVCPARQRSSILMHYGLNFGWARYLVPWYAGHSCIFFEEMDGFLHFKTQGNAEEEEPRGANDQIDHDGLTEWTLWQLLDSLLPVGGFTNSYGLEASSQAGLIQTTADLEEFCLDNLESAGAMFLPFVVAAGRGWWESPGGNLQGPGQSKGEEPGTYFSDAVKTWAEVDQLMDAYLTNHVGRRASCSQGCALLRLVSSTFPELVELKEMRRMCRGGVGRMEASHDQSVGANQAASGHHAAAFGALCAALGVKRRVAQRAFLFMTLRDILSAATRLNLVGPLEAAGLQHKLSKPAEKVLAWAADRLISDVHQTAPLWDLMQGAHDELFARLFRNGLVLSVLSSGSDIIGIVVAASLVPVGDFRLTSGGGLHGILSPGENAGSTAEVMMTFDRTPFHAQPELQLTVQEVPSVP</sequence>
<dbReference type="Pfam" id="PF01730">
    <property type="entry name" value="UreF"/>
    <property type="match status" value="1"/>
</dbReference>
<dbReference type="InterPro" id="IPR038277">
    <property type="entry name" value="UreF_sf"/>
</dbReference>
<dbReference type="EMBL" id="BFEA01000079">
    <property type="protein sequence ID" value="GBG66858.1"/>
    <property type="molecule type" value="Genomic_DNA"/>
</dbReference>
<dbReference type="Proteomes" id="UP000265515">
    <property type="component" value="Unassembled WGS sequence"/>
</dbReference>
<comment type="similarity">
    <text evidence="3">Belongs to the UreF family.</text>
</comment>
<proteinExistence type="inferred from homology"/>
<keyword evidence="1" id="KW-0996">Nickel insertion</keyword>
<evidence type="ECO:0000256" key="2">
    <source>
        <dbReference type="ARBA" id="ARBA00023186"/>
    </source>
</evidence>
<dbReference type="Gramene" id="GBG66858">
    <property type="protein sequence ID" value="GBG66858"/>
    <property type="gene ID" value="CBR_g70735"/>
</dbReference>
<gene>
    <name evidence="4" type="ORF">CBR_g70735</name>
</gene>
<dbReference type="AlphaFoldDB" id="A0A388K9X6"/>
<protein>
    <submittedName>
        <fullName evidence="4">Uncharacterized protein</fullName>
    </submittedName>
</protein>
<comment type="caution">
    <text evidence="4">The sequence shown here is derived from an EMBL/GenBank/DDBJ whole genome shotgun (WGS) entry which is preliminary data.</text>
</comment>
<evidence type="ECO:0000256" key="1">
    <source>
        <dbReference type="ARBA" id="ARBA00022988"/>
    </source>
</evidence>
<dbReference type="STRING" id="69332.A0A388K9X6"/>
<dbReference type="PANTHER" id="PTHR33620">
    <property type="entry name" value="UREASE ACCESSORY PROTEIN F"/>
    <property type="match status" value="1"/>
</dbReference>
<keyword evidence="5" id="KW-1185">Reference proteome</keyword>
<organism evidence="4 5">
    <name type="scientific">Chara braunii</name>
    <name type="common">Braun's stonewort</name>
    <dbReference type="NCBI Taxonomy" id="69332"/>
    <lineage>
        <taxon>Eukaryota</taxon>
        <taxon>Viridiplantae</taxon>
        <taxon>Streptophyta</taxon>
        <taxon>Charophyceae</taxon>
        <taxon>Charales</taxon>
        <taxon>Characeae</taxon>
        <taxon>Chara</taxon>
    </lineage>
</organism>
<evidence type="ECO:0000313" key="4">
    <source>
        <dbReference type="EMBL" id="GBG66858.1"/>
    </source>
</evidence>
<dbReference type="GO" id="GO:0016151">
    <property type="term" value="F:nickel cation binding"/>
    <property type="evidence" value="ECO:0007669"/>
    <property type="project" value="InterPro"/>
</dbReference>
<dbReference type="Gene3D" id="1.10.4190.10">
    <property type="entry name" value="Urease accessory protein UreF"/>
    <property type="match status" value="1"/>
</dbReference>
<dbReference type="OrthoDB" id="2550922at2759"/>
<dbReference type="InterPro" id="IPR002639">
    <property type="entry name" value="UreF"/>
</dbReference>
<accession>A0A388K9X6</accession>
<dbReference type="HAMAP" id="MF_01385">
    <property type="entry name" value="UreF"/>
    <property type="match status" value="1"/>
</dbReference>
<name>A0A388K9X6_CHABU</name>
<keyword evidence="2" id="KW-0143">Chaperone</keyword>
<dbReference type="PANTHER" id="PTHR33620:SF1">
    <property type="entry name" value="UREASE ACCESSORY PROTEIN F"/>
    <property type="match status" value="1"/>
</dbReference>
<evidence type="ECO:0000256" key="3">
    <source>
        <dbReference type="ARBA" id="ARBA00046339"/>
    </source>
</evidence>